<feature type="compositionally biased region" description="Basic residues" evidence="1">
    <location>
        <begin position="406"/>
        <end position="416"/>
    </location>
</feature>
<feature type="compositionally biased region" description="Gly residues" evidence="1">
    <location>
        <begin position="477"/>
        <end position="488"/>
    </location>
</feature>
<evidence type="ECO:0000256" key="1">
    <source>
        <dbReference type="SAM" id="MobiDB-lite"/>
    </source>
</evidence>
<feature type="chain" id="PRO_5034378739" evidence="3">
    <location>
        <begin position="23"/>
        <end position="535"/>
    </location>
</feature>
<feature type="signal peptide" evidence="3">
    <location>
        <begin position="1"/>
        <end position="22"/>
    </location>
</feature>
<keyword evidence="2" id="KW-1133">Transmembrane helix</keyword>
<proteinExistence type="predicted"/>
<feature type="transmembrane region" description="Helical" evidence="2">
    <location>
        <begin position="55"/>
        <end position="78"/>
    </location>
</feature>
<name>A0A8H7JD19_9PLEO</name>
<keyword evidence="5" id="KW-1185">Reference proteome</keyword>
<feature type="compositionally biased region" description="Pro residues" evidence="1">
    <location>
        <begin position="376"/>
        <end position="387"/>
    </location>
</feature>
<feature type="region of interest" description="Disordered" evidence="1">
    <location>
        <begin position="175"/>
        <end position="439"/>
    </location>
</feature>
<organism evidence="4 5">
    <name type="scientific">Ascochyta lentis</name>
    <dbReference type="NCBI Taxonomy" id="205686"/>
    <lineage>
        <taxon>Eukaryota</taxon>
        <taxon>Fungi</taxon>
        <taxon>Dikarya</taxon>
        <taxon>Ascomycota</taxon>
        <taxon>Pezizomycotina</taxon>
        <taxon>Dothideomycetes</taxon>
        <taxon>Pleosporomycetidae</taxon>
        <taxon>Pleosporales</taxon>
        <taxon>Pleosporineae</taxon>
        <taxon>Didymellaceae</taxon>
        <taxon>Ascochyta</taxon>
    </lineage>
</organism>
<comment type="caution">
    <text evidence="4">The sequence shown here is derived from an EMBL/GenBank/DDBJ whole genome shotgun (WGS) entry which is preliminary data.</text>
</comment>
<sequence>MMLGRALPPALFSLLLAARAAATPYDFKDNYNDPAPSPEDGPPASFHATRDRQRLPYEICGLVGGYVFTVLIWGVLLLTIGRKMRRKALDPPPALEFEQELKPIRGAMETPISPSSMRSATSWMRKFKRSESLSGSTPVSPVVQSPMSFDQKVLDADKARAQDDMERLYAAVMDHDAKKHSRQASREVEEQVAPPIIRSERRKPSAISTTHRAPTDSSPVSPIKAIYPPDYTSTNMSVHSRNNSLRNDSLRNDSLRNDGLRNDGLRNDGLRNNSLRVDHPPPSPRSILSKPRRLSSASKQEKSARFNLKNLRISGPIQSYGGAAPDDEARTPLSPRFYPDPGAPPSPPTQPTSPTTPYSPTEPAELSRAHSLGIPLPAPQRPTPNYPNPLSNHDPNPPPPLPQLPNHHHHLHHRPPLPRNPNHDPRPPPREPQSPDPAHRRSLHALQSVYALHAHYARDAAFGDEAREEGEAEGREGAVGAGEQGEDGAGAGGDVWGCLLGGWFCWLGVRLGWGVHGERVGEEGERVLVFFFPFL</sequence>
<dbReference type="EMBL" id="RZGK01000003">
    <property type="protein sequence ID" value="KAF9700832.1"/>
    <property type="molecule type" value="Genomic_DNA"/>
</dbReference>
<feature type="compositionally biased region" description="Basic and acidic residues" evidence="1">
    <location>
        <begin position="248"/>
        <end position="269"/>
    </location>
</feature>
<evidence type="ECO:0000256" key="3">
    <source>
        <dbReference type="SAM" id="SignalP"/>
    </source>
</evidence>
<gene>
    <name evidence="4" type="ORF">EKO04_001310</name>
</gene>
<dbReference type="OrthoDB" id="4524805at2759"/>
<keyword evidence="2" id="KW-0472">Membrane</keyword>
<feature type="compositionally biased region" description="Polar residues" evidence="1">
    <location>
        <begin position="206"/>
        <end position="220"/>
    </location>
</feature>
<evidence type="ECO:0000256" key="2">
    <source>
        <dbReference type="SAM" id="Phobius"/>
    </source>
</evidence>
<evidence type="ECO:0000313" key="4">
    <source>
        <dbReference type="EMBL" id="KAF9700832.1"/>
    </source>
</evidence>
<feature type="compositionally biased region" description="Low complexity" evidence="1">
    <location>
        <begin position="352"/>
        <end position="363"/>
    </location>
</feature>
<accession>A0A8H7JD19</accession>
<evidence type="ECO:0000313" key="5">
    <source>
        <dbReference type="Proteomes" id="UP000651452"/>
    </source>
</evidence>
<feature type="compositionally biased region" description="Pro residues" evidence="1">
    <location>
        <begin position="341"/>
        <end position="351"/>
    </location>
</feature>
<keyword evidence="3" id="KW-0732">Signal</keyword>
<keyword evidence="2" id="KW-0812">Transmembrane</keyword>
<protein>
    <submittedName>
        <fullName evidence="4">Uncharacterized protein</fullName>
    </submittedName>
</protein>
<dbReference type="AlphaFoldDB" id="A0A8H7JD19"/>
<reference evidence="4" key="2">
    <citation type="submission" date="2020-09" db="EMBL/GenBank/DDBJ databases">
        <title>Reference genome assembly for Australian Ascochyta lentis isolate Al4.</title>
        <authorList>
            <person name="Lee R.C."/>
            <person name="Farfan-Caceres L.M."/>
            <person name="Debler J.W."/>
            <person name="Williams A.H."/>
            <person name="Henares B.M."/>
        </authorList>
    </citation>
    <scope>NUCLEOTIDE SEQUENCE</scope>
    <source>
        <strain evidence="4">Al4</strain>
    </source>
</reference>
<reference evidence="4" key="1">
    <citation type="submission" date="2018-12" db="EMBL/GenBank/DDBJ databases">
        <authorList>
            <person name="Syme R.A."/>
            <person name="Farfan-Caceres L."/>
            <person name="Lichtenzveig J."/>
        </authorList>
    </citation>
    <scope>NUCLEOTIDE SEQUENCE</scope>
    <source>
        <strain evidence="4">Al4</strain>
    </source>
</reference>
<dbReference type="Proteomes" id="UP000651452">
    <property type="component" value="Unassembled WGS sequence"/>
</dbReference>
<feature type="region of interest" description="Disordered" evidence="1">
    <location>
        <begin position="464"/>
        <end position="488"/>
    </location>
</feature>